<gene>
    <name evidence="2" type="ORF">SEVIR_3G032000v2</name>
</gene>
<sequence length="105" mass="11212">MGNGNPSSFSPTSGDRAAWWPSPAVFIQSNWVRRTGWTRSASPRKHRTPDGPGAAADPLGASELDEEELEVLEAASASGATATQRRGGSRRAREQEPRRVAALAQ</sequence>
<organism evidence="2 3">
    <name type="scientific">Setaria viridis</name>
    <name type="common">Green bristlegrass</name>
    <name type="synonym">Setaria italica subsp. viridis</name>
    <dbReference type="NCBI Taxonomy" id="4556"/>
    <lineage>
        <taxon>Eukaryota</taxon>
        <taxon>Viridiplantae</taxon>
        <taxon>Streptophyta</taxon>
        <taxon>Embryophyta</taxon>
        <taxon>Tracheophyta</taxon>
        <taxon>Spermatophyta</taxon>
        <taxon>Magnoliopsida</taxon>
        <taxon>Liliopsida</taxon>
        <taxon>Poales</taxon>
        <taxon>Poaceae</taxon>
        <taxon>PACMAD clade</taxon>
        <taxon>Panicoideae</taxon>
        <taxon>Panicodae</taxon>
        <taxon>Paniceae</taxon>
        <taxon>Cenchrinae</taxon>
        <taxon>Setaria</taxon>
    </lineage>
</organism>
<evidence type="ECO:0000313" key="2">
    <source>
        <dbReference type="EMBL" id="TKW24130.1"/>
    </source>
</evidence>
<accession>A0A4U6V4P5</accession>
<dbReference type="Proteomes" id="UP000298652">
    <property type="component" value="Chromosome 3"/>
</dbReference>
<feature type="region of interest" description="Disordered" evidence="1">
    <location>
        <begin position="33"/>
        <end position="105"/>
    </location>
</feature>
<protein>
    <submittedName>
        <fullName evidence="2">Uncharacterized protein</fullName>
    </submittedName>
</protein>
<dbReference type="AlphaFoldDB" id="A0A4U6V4P5"/>
<feature type="compositionally biased region" description="Low complexity" evidence="1">
    <location>
        <begin position="50"/>
        <end position="62"/>
    </location>
</feature>
<dbReference type="EMBL" id="CM016554">
    <property type="protein sequence ID" value="TKW24130.1"/>
    <property type="molecule type" value="Genomic_DNA"/>
</dbReference>
<keyword evidence="3" id="KW-1185">Reference proteome</keyword>
<dbReference type="Gramene" id="TKW24130">
    <property type="protein sequence ID" value="TKW24130"/>
    <property type="gene ID" value="SEVIR_3G032000v2"/>
</dbReference>
<evidence type="ECO:0000313" key="3">
    <source>
        <dbReference type="Proteomes" id="UP000298652"/>
    </source>
</evidence>
<name>A0A4U6V4P5_SETVI</name>
<reference evidence="2" key="1">
    <citation type="submission" date="2019-03" db="EMBL/GenBank/DDBJ databases">
        <title>WGS assembly of Setaria viridis.</title>
        <authorList>
            <person name="Huang P."/>
            <person name="Jenkins J."/>
            <person name="Grimwood J."/>
            <person name="Barry K."/>
            <person name="Healey A."/>
            <person name="Mamidi S."/>
            <person name="Sreedasyam A."/>
            <person name="Shu S."/>
            <person name="Feldman M."/>
            <person name="Wu J."/>
            <person name="Yu Y."/>
            <person name="Chen C."/>
            <person name="Johnson J."/>
            <person name="Rokhsar D."/>
            <person name="Baxter I."/>
            <person name="Schmutz J."/>
            <person name="Brutnell T."/>
            <person name="Kellogg E."/>
        </authorList>
    </citation>
    <scope>NUCLEOTIDE SEQUENCE [LARGE SCALE GENOMIC DNA]</scope>
</reference>
<proteinExistence type="predicted"/>
<evidence type="ECO:0000256" key="1">
    <source>
        <dbReference type="SAM" id="MobiDB-lite"/>
    </source>
</evidence>